<keyword evidence="9 13" id="KW-0799">Topoisomerase</keyword>
<dbReference type="GO" id="GO:0006265">
    <property type="term" value="P:DNA topological change"/>
    <property type="evidence" value="ECO:0007669"/>
    <property type="project" value="UniProtKB-UniRule"/>
</dbReference>
<comment type="similarity">
    <text evidence="3">Belongs to the type II topoisomerase family.</text>
</comment>
<dbReference type="Gene3D" id="1.10.268.10">
    <property type="entry name" value="Topoisomerase, domain 3"/>
    <property type="match status" value="1"/>
</dbReference>
<dbReference type="Proteomes" id="UP000000305">
    <property type="component" value="Unassembled WGS sequence"/>
</dbReference>
<organism evidence="16 17">
    <name type="scientific">Daphnia pulex</name>
    <name type="common">Water flea</name>
    <dbReference type="NCBI Taxonomy" id="6669"/>
    <lineage>
        <taxon>Eukaryota</taxon>
        <taxon>Metazoa</taxon>
        <taxon>Ecdysozoa</taxon>
        <taxon>Arthropoda</taxon>
        <taxon>Crustacea</taxon>
        <taxon>Branchiopoda</taxon>
        <taxon>Diplostraca</taxon>
        <taxon>Cladocera</taxon>
        <taxon>Anomopoda</taxon>
        <taxon>Daphniidae</taxon>
        <taxon>Daphnia</taxon>
    </lineage>
</organism>
<dbReference type="KEGG" id="dpx:DAPPUDRAFT_670"/>
<dbReference type="GO" id="GO:0003677">
    <property type="term" value="F:DNA binding"/>
    <property type="evidence" value="ECO:0007669"/>
    <property type="project" value="UniProtKB-UniRule"/>
</dbReference>
<dbReference type="Gene3D" id="3.30.1360.40">
    <property type="match status" value="1"/>
</dbReference>
<dbReference type="InterPro" id="IPR001154">
    <property type="entry name" value="TopoII_euk"/>
</dbReference>
<dbReference type="GO" id="GO:0000819">
    <property type="term" value="P:sister chromatid segregation"/>
    <property type="evidence" value="ECO:0000318"/>
    <property type="project" value="GO_Central"/>
</dbReference>
<dbReference type="GO" id="GO:0003918">
    <property type="term" value="F:DNA topoisomerase type II (double strand cut, ATP-hydrolyzing) activity"/>
    <property type="evidence" value="ECO:0000318"/>
    <property type="project" value="GO_Central"/>
</dbReference>
<feature type="domain" description="Toprim" evidence="14">
    <location>
        <begin position="27"/>
        <end position="144"/>
    </location>
</feature>
<protein>
    <recommendedName>
        <fullName evidence="5">DNA topoisomerase 2</fullName>
        <ecNumber evidence="4">5.6.2.2</ecNumber>
    </recommendedName>
    <alternativeName>
        <fullName evidence="12">DNA topoisomerase II</fullName>
    </alternativeName>
</protein>
<name>E9G706_DAPPU</name>
<keyword evidence="11 13" id="KW-0413">Isomerase</keyword>
<evidence type="ECO:0000256" key="3">
    <source>
        <dbReference type="ARBA" id="ARBA00011080"/>
    </source>
</evidence>
<dbReference type="STRING" id="6669.E9G706"/>
<dbReference type="InParanoid" id="E9G706"/>
<dbReference type="HOGENOM" id="CLU_001935_3_0_1"/>
<evidence type="ECO:0000256" key="5">
    <source>
        <dbReference type="ARBA" id="ARBA00019635"/>
    </source>
</evidence>
<comment type="cofactor">
    <cofactor evidence="2">
        <name>Mg(2+)</name>
        <dbReference type="ChEBI" id="CHEBI:18420"/>
    </cofactor>
</comment>
<dbReference type="SUPFAM" id="SSF56719">
    <property type="entry name" value="Type II DNA topoisomerase"/>
    <property type="match status" value="1"/>
</dbReference>
<keyword evidence="8" id="KW-0067">ATP-binding</keyword>
<keyword evidence="17" id="KW-1185">Reference proteome</keyword>
<dbReference type="OMA" id="WARGFKG"/>
<evidence type="ECO:0000256" key="10">
    <source>
        <dbReference type="ARBA" id="ARBA00023125"/>
    </source>
</evidence>
<keyword evidence="6" id="KW-0479">Metal-binding</keyword>
<dbReference type="PRINTS" id="PR01158">
    <property type="entry name" value="TOPISMRASEII"/>
</dbReference>
<dbReference type="InterPro" id="IPR001241">
    <property type="entry name" value="Topo_IIA"/>
</dbReference>
<dbReference type="EC" id="5.6.2.2" evidence="4"/>
<evidence type="ECO:0000256" key="4">
    <source>
        <dbReference type="ARBA" id="ARBA00012895"/>
    </source>
</evidence>
<dbReference type="FunFam" id="3.40.50.670:FF:000001">
    <property type="entry name" value="DNA topoisomerase 2"/>
    <property type="match status" value="1"/>
</dbReference>
<evidence type="ECO:0000313" key="16">
    <source>
        <dbReference type="EMBL" id="EFX84376.1"/>
    </source>
</evidence>
<dbReference type="PANTHER" id="PTHR10169">
    <property type="entry name" value="DNA TOPOISOMERASE/GYRASE"/>
    <property type="match status" value="1"/>
</dbReference>
<evidence type="ECO:0000256" key="7">
    <source>
        <dbReference type="ARBA" id="ARBA00022741"/>
    </source>
</evidence>
<gene>
    <name evidence="16" type="ORF">DAPPUDRAFT_670</name>
</gene>
<dbReference type="eggNOG" id="KOG0355">
    <property type="taxonomic scope" value="Eukaryota"/>
</dbReference>
<dbReference type="InterPro" id="IPR013760">
    <property type="entry name" value="Topo_IIA-like_dom_sf"/>
</dbReference>
<dbReference type="PhylomeDB" id="E9G706"/>
<dbReference type="PROSITE" id="PS52040">
    <property type="entry name" value="TOPO_IIA"/>
    <property type="match status" value="1"/>
</dbReference>
<evidence type="ECO:0000256" key="6">
    <source>
        <dbReference type="ARBA" id="ARBA00022723"/>
    </source>
</evidence>
<evidence type="ECO:0000256" key="12">
    <source>
        <dbReference type="ARBA" id="ARBA00031138"/>
    </source>
</evidence>
<feature type="domain" description="Topo IIA-type catalytic" evidence="15">
    <location>
        <begin position="290"/>
        <end position="667"/>
    </location>
</feature>
<dbReference type="SMART" id="SM00434">
    <property type="entry name" value="TOP4c"/>
    <property type="match status" value="1"/>
</dbReference>
<evidence type="ECO:0000256" key="9">
    <source>
        <dbReference type="ARBA" id="ARBA00023029"/>
    </source>
</evidence>
<dbReference type="Pfam" id="PF16898">
    <property type="entry name" value="TOPRIM_C"/>
    <property type="match status" value="1"/>
</dbReference>
<dbReference type="GO" id="GO:0046872">
    <property type="term" value="F:metal ion binding"/>
    <property type="evidence" value="ECO:0007669"/>
    <property type="project" value="UniProtKB-KW"/>
</dbReference>
<feature type="active site" description="O-(5'-phospho-DNA)-tyrosine intermediate" evidence="13">
    <location>
        <position position="379"/>
    </location>
</feature>
<dbReference type="FunFam" id="3.30.1490.30:FF:000001">
    <property type="entry name" value="DNA topoisomerase 2"/>
    <property type="match status" value="1"/>
</dbReference>
<dbReference type="SMART" id="SM00433">
    <property type="entry name" value="TOP2c"/>
    <property type="match status" value="1"/>
</dbReference>
<proteinExistence type="inferred from homology"/>
<dbReference type="Pfam" id="PF00521">
    <property type="entry name" value="DNA_topoisoIV"/>
    <property type="match status" value="1"/>
</dbReference>
<evidence type="ECO:0000259" key="15">
    <source>
        <dbReference type="PROSITE" id="PS52040"/>
    </source>
</evidence>
<keyword evidence="7" id="KW-0547">Nucleotide-binding</keyword>
<accession>E9G706</accession>
<dbReference type="PANTHER" id="PTHR10169:SF38">
    <property type="entry name" value="DNA TOPOISOMERASE 2"/>
    <property type="match status" value="1"/>
</dbReference>
<dbReference type="InterPro" id="IPR013759">
    <property type="entry name" value="Topo_IIA_B_C"/>
</dbReference>
<dbReference type="InterPro" id="IPR013758">
    <property type="entry name" value="Topo_IIA_A/C_ab"/>
</dbReference>
<keyword evidence="10 13" id="KW-0238">DNA-binding</keyword>
<feature type="non-terminal residue" evidence="16">
    <location>
        <position position="1"/>
    </location>
</feature>
<dbReference type="InterPro" id="IPR006171">
    <property type="entry name" value="TOPRIM_dom"/>
</dbReference>
<evidence type="ECO:0000313" key="17">
    <source>
        <dbReference type="Proteomes" id="UP000000305"/>
    </source>
</evidence>
<feature type="non-terminal residue" evidence="16">
    <location>
        <position position="667"/>
    </location>
</feature>
<evidence type="ECO:0000256" key="8">
    <source>
        <dbReference type="ARBA" id="ARBA00022840"/>
    </source>
</evidence>
<dbReference type="Gene3D" id="3.30.1490.30">
    <property type="match status" value="1"/>
</dbReference>
<evidence type="ECO:0000256" key="13">
    <source>
        <dbReference type="PROSITE-ProRule" id="PRU01384"/>
    </source>
</evidence>
<dbReference type="Gene3D" id="3.40.50.670">
    <property type="match status" value="1"/>
</dbReference>
<dbReference type="GO" id="GO:0005524">
    <property type="term" value="F:ATP binding"/>
    <property type="evidence" value="ECO:0007669"/>
    <property type="project" value="UniProtKB-KW"/>
</dbReference>
<comment type="catalytic activity">
    <reaction evidence="1 13">
        <text>ATP-dependent breakage, passage and rejoining of double-stranded DNA.</text>
        <dbReference type="EC" id="5.6.2.2"/>
    </reaction>
</comment>
<dbReference type="GO" id="GO:0000712">
    <property type="term" value="P:resolution of meiotic recombination intermediates"/>
    <property type="evidence" value="ECO:0000318"/>
    <property type="project" value="GO_Central"/>
</dbReference>
<dbReference type="InterPro" id="IPR013757">
    <property type="entry name" value="Topo_IIA_A_a_sf"/>
</dbReference>
<dbReference type="OrthoDB" id="276498at2759"/>
<evidence type="ECO:0000256" key="2">
    <source>
        <dbReference type="ARBA" id="ARBA00001946"/>
    </source>
</evidence>
<dbReference type="InterPro" id="IPR050634">
    <property type="entry name" value="DNA_Topoisomerase_II"/>
</dbReference>
<evidence type="ECO:0000256" key="1">
    <source>
        <dbReference type="ARBA" id="ARBA00000185"/>
    </source>
</evidence>
<dbReference type="GO" id="GO:0005634">
    <property type="term" value="C:nucleus"/>
    <property type="evidence" value="ECO:0000318"/>
    <property type="project" value="GO_Central"/>
</dbReference>
<dbReference type="FunFam" id="3.90.199.10:FF:000002">
    <property type="entry name" value="DNA topoisomerase 2"/>
    <property type="match status" value="1"/>
</dbReference>
<dbReference type="AlphaFoldDB" id="E9G706"/>
<evidence type="ECO:0000259" key="14">
    <source>
        <dbReference type="PROSITE" id="PS50880"/>
    </source>
</evidence>
<dbReference type="InterPro" id="IPR031660">
    <property type="entry name" value="TOPRIM_C"/>
</dbReference>
<dbReference type="EMBL" id="GL732534">
    <property type="protein sequence ID" value="EFX84376.1"/>
    <property type="molecule type" value="Genomic_DNA"/>
</dbReference>
<evidence type="ECO:0000256" key="11">
    <source>
        <dbReference type="ARBA" id="ARBA00023235"/>
    </source>
</evidence>
<sequence length="667" mass="77109">GNKPTRLMGILKLEDAHLAGTSESIDCTLFLTEGDSVKAVVVSGLEKIGYDKNGVFPLGRKLLNVRVATSEQIAKNLEVNNLMKILGLEYGKKYDTVEDLKSLRYGRLVIMTDPDPDGAQFKGLIINFLHYNWPSLLRLPFLQQFVIPIVKATKGIGELAESLTFYSLDEFEQWKTQTENWRHYHIKHYKGLETLRKEEVKECFSNLQRHQIDFRHGGDDDDRAISMAFNNKHLEEWRYRLNVWKNACKDLRQLGFSGDLYAKDIKEVSYHDFVKKDLIRFRNMEYVRSVPSIMDGFNERQRKTLYTCIKRDYKEEINVAQLAVSVAENCAYYQPDLLIGTITGLAQDFVGSNNINLLIPNGQFASRHLESKDVGSPDYIFTMMSKITRKIFHPRDDPLLKYRTDGNQSIEPEYFAPIIPMVLVNGANGIGTGFKTKIPKQNPREIIENLKRMLNGEKPNPMDPWFKGYRGTVERIDQLNFVISGELAVLSPTTIEITELPVDVPTENYKKSVLEKLLCGSEECPPIITDYQEHHTDNNVRFVVTMTEKMMQQVESEGFHRAFKLQSVYSLRSMLLYDSNGSLKTYNSVDDIMNEFYEVRLELYRKRRDYFSGKVEALRARLVNQNNFLTEISSKVLIVDSEKFDVLLEELRRRNYAPDPLIAWEKK</sequence>
<reference evidence="16 17" key="1">
    <citation type="journal article" date="2011" name="Science">
        <title>The ecoresponsive genome of Daphnia pulex.</title>
        <authorList>
            <person name="Colbourne J.K."/>
            <person name="Pfrender M.E."/>
            <person name="Gilbert D."/>
            <person name="Thomas W.K."/>
            <person name="Tucker A."/>
            <person name="Oakley T.H."/>
            <person name="Tokishita S."/>
            <person name="Aerts A."/>
            <person name="Arnold G.J."/>
            <person name="Basu M.K."/>
            <person name="Bauer D.J."/>
            <person name="Caceres C.E."/>
            <person name="Carmel L."/>
            <person name="Casola C."/>
            <person name="Choi J.H."/>
            <person name="Detter J.C."/>
            <person name="Dong Q."/>
            <person name="Dusheyko S."/>
            <person name="Eads B.D."/>
            <person name="Frohlich T."/>
            <person name="Geiler-Samerotte K.A."/>
            <person name="Gerlach D."/>
            <person name="Hatcher P."/>
            <person name="Jogdeo S."/>
            <person name="Krijgsveld J."/>
            <person name="Kriventseva E.V."/>
            <person name="Kultz D."/>
            <person name="Laforsch C."/>
            <person name="Lindquist E."/>
            <person name="Lopez J."/>
            <person name="Manak J.R."/>
            <person name="Muller J."/>
            <person name="Pangilinan J."/>
            <person name="Patwardhan R.P."/>
            <person name="Pitluck S."/>
            <person name="Pritham E.J."/>
            <person name="Rechtsteiner A."/>
            <person name="Rho M."/>
            <person name="Rogozin I.B."/>
            <person name="Sakarya O."/>
            <person name="Salamov A."/>
            <person name="Schaack S."/>
            <person name="Shapiro H."/>
            <person name="Shiga Y."/>
            <person name="Skalitzky C."/>
            <person name="Smith Z."/>
            <person name="Souvorov A."/>
            <person name="Sung W."/>
            <person name="Tang Z."/>
            <person name="Tsuchiya D."/>
            <person name="Tu H."/>
            <person name="Vos H."/>
            <person name="Wang M."/>
            <person name="Wolf Y.I."/>
            <person name="Yamagata H."/>
            <person name="Yamada T."/>
            <person name="Ye Y."/>
            <person name="Shaw J.R."/>
            <person name="Andrews J."/>
            <person name="Crease T.J."/>
            <person name="Tang H."/>
            <person name="Lucas S.M."/>
            <person name="Robertson H.M."/>
            <person name="Bork P."/>
            <person name="Koonin E.V."/>
            <person name="Zdobnov E.M."/>
            <person name="Grigoriev I.V."/>
            <person name="Lynch M."/>
            <person name="Boore J.L."/>
        </authorList>
    </citation>
    <scope>NUCLEOTIDE SEQUENCE [LARGE SCALE GENOMIC DNA]</scope>
</reference>
<dbReference type="PRINTS" id="PR00418">
    <property type="entry name" value="TPI2FAMILY"/>
</dbReference>
<dbReference type="Gene3D" id="3.90.199.10">
    <property type="entry name" value="Topoisomerase II, domain 5"/>
    <property type="match status" value="1"/>
</dbReference>
<dbReference type="PROSITE" id="PS50880">
    <property type="entry name" value="TOPRIM"/>
    <property type="match status" value="1"/>
</dbReference>
<dbReference type="FunFam" id="3.30.1360.40:FF:000003">
    <property type="entry name" value="DNA topoisomerase 2"/>
    <property type="match status" value="1"/>
</dbReference>
<dbReference type="InterPro" id="IPR002205">
    <property type="entry name" value="Topo_IIA_dom_A"/>
</dbReference>